<proteinExistence type="predicted"/>
<reference evidence="3 4" key="1">
    <citation type="submission" date="2015-01" db="EMBL/GenBank/DDBJ databases">
        <title>The Genome Sequence of Fonsecaea multimorphosa CBS 102226.</title>
        <authorList>
            <consortium name="The Broad Institute Genomics Platform"/>
            <person name="Cuomo C."/>
            <person name="de Hoog S."/>
            <person name="Gorbushina A."/>
            <person name="Stielow B."/>
            <person name="Teixiera M."/>
            <person name="Abouelleil A."/>
            <person name="Chapman S.B."/>
            <person name="Priest M."/>
            <person name="Young S.K."/>
            <person name="Wortman J."/>
            <person name="Nusbaum C."/>
            <person name="Birren B."/>
        </authorList>
    </citation>
    <scope>NUCLEOTIDE SEQUENCE [LARGE SCALE GENOMIC DNA]</scope>
    <source>
        <strain evidence="3 4">CBS 102226</strain>
    </source>
</reference>
<evidence type="ECO:0000313" key="4">
    <source>
        <dbReference type="Proteomes" id="UP000053411"/>
    </source>
</evidence>
<feature type="domain" description="DUF7918" evidence="2">
    <location>
        <begin position="7"/>
        <end position="231"/>
    </location>
</feature>
<gene>
    <name evidence="3" type="ORF">Z520_03628</name>
</gene>
<dbReference type="PANTHER" id="PTHR36223">
    <property type="entry name" value="BETA-LACTAMASE-TYPE TRANSPEPTIDASE FOLD DOMAIN CONTAINING PROTEIN"/>
    <property type="match status" value="1"/>
</dbReference>
<dbReference type="InterPro" id="IPR057678">
    <property type="entry name" value="DUF7918"/>
</dbReference>
<evidence type="ECO:0000256" key="1">
    <source>
        <dbReference type="SAM" id="Coils"/>
    </source>
</evidence>
<keyword evidence="1" id="KW-0175">Coiled coil</keyword>
<dbReference type="AlphaFoldDB" id="A0A0D2IV83"/>
<evidence type="ECO:0000313" key="3">
    <source>
        <dbReference type="EMBL" id="KIY00962.1"/>
    </source>
</evidence>
<evidence type="ECO:0000259" key="2">
    <source>
        <dbReference type="Pfam" id="PF25534"/>
    </source>
</evidence>
<dbReference type="RefSeq" id="XP_016635084.1">
    <property type="nucleotide sequence ID" value="XM_016774138.1"/>
</dbReference>
<dbReference type="OrthoDB" id="3364132at2759"/>
<dbReference type="EMBL" id="KN848066">
    <property type="protein sequence ID" value="KIY00962.1"/>
    <property type="molecule type" value="Genomic_DNA"/>
</dbReference>
<organism evidence="3 4">
    <name type="scientific">Fonsecaea multimorphosa CBS 102226</name>
    <dbReference type="NCBI Taxonomy" id="1442371"/>
    <lineage>
        <taxon>Eukaryota</taxon>
        <taxon>Fungi</taxon>
        <taxon>Dikarya</taxon>
        <taxon>Ascomycota</taxon>
        <taxon>Pezizomycotina</taxon>
        <taxon>Eurotiomycetes</taxon>
        <taxon>Chaetothyriomycetidae</taxon>
        <taxon>Chaetothyriales</taxon>
        <taxon>Herpotrichiellaceae</taxon>
        <taxon>Fonsecaea</taxon>
    </lineage>
</organism>
<keyword evidence="4" id="KW-1185">Reference proteome</keyword>
<accession>A0A0D2IV83</accession>
<dbReference type="STRING" id="1442371.A0A0D2IV83"/>
<dbReference type="VEuPathDB" id="FungiDB:Z520_03628"/>
<dbReference type="Pfam" id="PF25534">
    <property type="entry name" value="DUF7918"/>
    <property type="match status" value="1"/>
</dbReference>
<dbReference type="PANTHER" id="PTHR36223:SF1">
    <property type="entry name" value="TRANSCRIPTION ELONGATION FACTOR EAF N-TERMINAL DOMAIN-CONTAINING PROTEIN"/>
    <property type="match status" value="1"/>
</dbReference>
<feature type="coiled-coil region" evidence="1">
    <location>
        <begin position="255"/>
        <end position="304"/>
    </location>
</feature>
<dbReference type="Proteomes" id="UP000053411">
    <property type="component" value="Unassembled WGS sequence"/>
</dbReference>
<protein>
    <recommendedName>
        <fullName evidence="2">DUF7918 domain-containing protein</fullName>
    </recommendedName>
</protein>
<sequence length="320" mass="36611">MAIIKRVQVSIVSGGKELPEYRPLNEDTCEGMEDASDDTQVKYIQGIPDANFMIRYRVKKNFRFGRANAVNFKCFVDGKYVRGRVCTKDMYRKEGGVFNRTYEGPSGLSNSGQRVRHLFRWASLASTDKPCGQEDREKYKDLGTIKVEVWREQGGFTAQPSRVWKGLSQNQVPEKAIKGEAIDLRTCLDTRRPSEESSKWNGANVDDKPYAVFIFKYRGNDSLKALGILERPQTPQPLEERDIETLSPDELKEMARRYKAEQEAKRIKIKKENAEINLAQLADLKRERKDVGDDEDEVEFLSEQPVKRVCSIGPVIDDSE</sequence>
<name>A0A0D2IV83_9EURO</name>
<dbReference type="GeneID" id="27709374"/>